<dbReference type="PANTHER" id="PTHR12764">
    <property type="entry name" value="WD REPEAT DOMAIN-RELATED"/>
    <property type="match status" value="1"/>
</dbReference>
<dbReference type="Gene3D" id="1.25.40.470">
    <property type="match status" value="1"/>
</dbReference>
<keyword evidence="2" id="KW-0677">Repeat</keyword>
<protein>
    <submittedName>
        <fullName evidence="5">WD_REPEATS_REGION domain-containing protein</fullName>
    </submittedName>
</protein>
<gene>
    <name evidence="5" type="ORF">HaLaN_06137</name>
</gene>
<reference evidence="5 6" key="1">
    <citation type="submission" date="2020-02" db="EMBL/GenBank/DDBJ databases">
        <title>Draft genome sequence of Haematococcus lacustris strain NIES-144.</title>
        <authorList>
            <person name="Morimoto D."/>
            <person name="Nakagawa S."/>
            <person name="Yoshida T."/>
            <person name="Sawayama S."/>
        </authorList>
    </citation>
    <scope>NUCLEOTIDE SEQUENCE [LARGE SCALE GENOMIC DNA]</scope>
    <source>
        <strain evidence="5 6">NIES-144</strain>
    </source>
</reference>
<dbReference type="EMBL" id="BLLF01000344">
    <property type="protein sequence ID" value="GFH10764.1"/>
    <property type="molecule type" value="Genomic_DNA"/>
</dbReference>
<feature type="non-terminal residue" evidence="5">
    <location>
        <position position="1"/>
    </location>
</feature>
<dbReference type="GO" id="GO:0030991">
    <property type="term" value="C:intraciliary transport particle A"/>
    <property type="evidence" value="ECO:0007669"/>
    <property type="project" value="TreeGrafter"/>
</dbReference>
<dbReference type="GO" id="GO:1905515">
    <property type="term" value="P:non-motile cilium assembly"/>
    <property type="evidence" value="ECO:0007669"/>
    <property type="project" value="TreeGrafter"/>
</dbReference>
<proteinExistence type="predicted"/>
<evidence type="ECO:0000259" key="4">
    <source>
        <dbReference type="Pfam" id="PF25295"/>
    </source>
</evidence>
<keyword evidence="1" id="KW-0853">WD repeat</keyword>
<dbReference type="Proteomes" id="UP000485058">
    <property type="component" value="Unassembled WGS sequence"/>
</dbReference>
<evidence type="ECO:0000313" key="6">
    <source>
        <dbReference type="Proteomes" id="UP000485058"/>
    </source>
</evidence>
<comment type="caution">
    <text evidence="5">The sequence shown here is derived from an EMBL/GenBank/DDBJ whole genome shotgun (WGS) entry which is preliminary data.</text>
</comment>
<evidence type="ECO:0000256" key="3">
    <source>
        <dbReference type="SAM" id="MobiDB-lite"/>
    </source>
</evidence>
<organism evidence="5 6">
    <name type="scientific">Haematococcus lacustris</name>
    <name type="common">Green alga</name>
    <name type="synonym">Haematococcus pluvialis</name>
    <dbReference type="NCBI Taxonomy" id="44745"/>
    <lineage>
        <taxon>Eukaryota</taxon>
        <taxon>Viridiplantae</taxon>
        <taxon>Chlorophyta</taxon>
        <taxon>core chlorophytes</taxon>
        <taxon>Chlorophyceae</taxon>
        <taxon>CS clade</taxon>
        <taxon>Chlamydomonadales</taxon>
        <taxon>Haematococcaceae</taxon>
        <taxon>Haematococcus</taxon>
    </lineage>
</organism>
<dbReference type="GO" id="GO:0097730">
    <property type="term" value="C:non-motile cilium"/>
    <property type="evidence" value="ECO:0007669"/>
    <property type="project" value="TreeGrafter"/>
</dbReference>
<accession>A0A699YVC4</accession>
<dbReference type="InterPro" id="IPR057411">
    <property type="entry name" value="TPR_IFT122"/>
</dbReference>
<feature type="region of interest" description="Disordered" evidence="3">
    <location>
        <begin position="218"/>
        <end position="262"/>
    </location>
</feature>
<evidence type="ECO:0000313" key="5">
    <source>
        <dbReference type="EMBL" id="GFH10764.1"/>
    </source>
</evidence>
<name>A0A699YVC4_HAELA</name>
<dbReference type="PANTHER" id="PTHR12764:SF4">
    <property type="entry name" value="INTRAFLAGELLAR TRANSPORT PROTEIN 122 HOMOLOG"/>
    <property type="match status" value="1"/>
</dbReference>
<evidence type="ECO:0000256" key="2">
    <source>
        <dbReference type="ARBA" id="ARBA00022737"/>
    </source>
</evidence>
<feature type="domain" description="Intraflagellar transport protein 122 homolog TPR" evidence="4">
    <location>
        <begin position="14"/>
        <end position="219"/>
    </location>
</feature>
<dbReference type="InterPro" id="IPR039857">
    <property type="entry name" value="Ift122/121"/>
</dbReference>
<dbReference type="GO" id="GO:0035721">
    <property type="term" value="P:intraciliary retrograde transport"/>
    <property type="evidence" value="ECO:0007669"/>
    <property type="project" value="TreeGrafter"/>
</dbReference>
<sequence>MQTIDMPQSASMYRYLEKKAMQLEVARKAFIRIRDVRHVELVNRTEAARKAGVADGLLMAEIMAYQGRYQEAARLFINNGAVDKAMEMFSDLRQFDEAKKWAEEFSRTKGDTVQAEWSEEVKNYDAAAEMYIKAKKFDRAIAILAKHGWWEKLIEVVRVLDRGDAKNLNTCATHFRKAGQYQMAKETLLKLDDTRALISLYVDESKWDDAFLLLNAHPGQTSHHQPHSSDLTPQGSHRRPHSSDLTPQGSHRRPHTAGLTPQDLTPQASLLRVHTAAAPQAVGPGVMPLAWASADLSHTYP</sequence>
<dbReference type="AlphaFoldDB" id="A0A699YVC4"/>
<dbReference type="GO" id="GO:0061512">
    <property type="term" value="P:protein localization to cilium"/>
    <property type="evidence" value="ECO:0007669"/>
    <property type="project" value="TreeGrafter"/>
</dbReference>
<dbReference type="Pfam" id="PF25295">
    <property type="entry name" value="TPR_IFT122"/>
    <property type="match status" value="1"/>
</dbReference>
<evidence type="ECO:0000256" key="1">
    <source>
        <dbReference type="ARBA" id="ARBA00022574"/>
    </source>
</evidence>
<keyword evidence="6" id="KW-1185">Reference proteome</keyword>
<feature type="compositionally biased region" description="Polar residues" evidence="3">
    <location>
        <begin position="218"/>
        <end position="235"/>
    </location>
</feature>